<reference evidence="1" key="1">
    <citation type="submission" date="2022-10" db="EMBL/GenBank/DDBJ databases">
        <authorList>
            <person name="Chen Y."/>
            <person name="Dougan E. K."/>
            <person name="Chan C."/>
            <person name="Rhodes N."/>
            <person name="Thang M."/>
        </authorList>
    </citation>
    <scope>NUCLEOTIDE SEQUENCE</scope>
</reference>
<evidence type="ECO:0000313" key="3">
    <source>
        <dbReference type="Proteomes" id="UP001152797"/>
    </source>
</evidence>
<dbReference type="EMBL" id="CAMXCT010001811">
    <property type="protein sequence ID" value="CAI3993273.1"/>
    <property type="molecule type" value="Genomic_DNA"/>
</dbReference>
<dbReference type="Proteomes" id="UP001152797">
    <property type="component" value="Unassembled WGS sequence"/>
</dbReference>
<dbReference type="EMBL" id="CAMXCT020001811">
    <property type="protein sequence ID" value="CAL1146648.1"/>
    <property type="molecule type" value="Genomic_DNA"/>
</dbReference>
<dbReference type="EMBL" id="CAMXCT030001811">
    <property type="protein sequence ID" value="CAL4780585.1"/>
    <property type="molecule type" value="Genomic_DNA"/>
</dbReference>
<keyword evidence="3" id="KW-1185">Reference proteome</keyword>
<dbReference type="OrthoDB" id="10411882at2759"/>
<sequence>MASKEAPAEEGAVNSDVKVKKALVQKAVRALKQVVEKRSANQNPLFNEATETLTLHFALAKIPEKHLAETAWTPGGDPFAGMEGAVEPISEALQALGRPAKAPVGFSAAASEKHFLRKQLGDKAAPGSDATLVVKPELPPECKPHSFDKICFKDYKALDGPWFVCAHLEKN</sequence>
<accession>A0A9P1FYG1</accession>
<evidence type="ECO:0000313" key="1">
    <source>
        <dbReference type="EMBL" id="CAI3993273.1"/>
    </source>
</evidence>
<proteinExistence type="predicted"/>
<reference evidence="2" key="2">
    <citation type="submission" date="2024-04" db="EMBL/GenBank/DDBJ databases">
        <authorList>
            <person name="Chen Y."/>
            <person name="Shah S."/>
            <person name="Dougan E. K."/>
            <person name="Thang M."/>
            <person name="Chan C."/>
        </authorList>
    </citation>
    <scope>NUCLEOTIDE SEQUENCE [LARGE SCALE GENOMIC DNA]</scope>
</reference>
<evidence type="ECO:0000313" key="2">
    <source>
        <dbReference type="EMBL" id="CAL1146648.1"/>
    </source>
</evidence>
<protein>
    <submittedName>
        <fullName evidence="1">Uncharacterized protein</fullName>
    </submittedName>
</protein>
<name>A0A9P1FYG1_9DINO</name>
<dbReference type="AlphaFoldDB" id="A0A9P1FYG1"/>
<gene>
    <name evidence="1" type="ORF">C1SCF055_LOCUS20039</name>
</gene>
<organism evidence="1">
    <name type="scientific">Cladocopium goreaui</name>
    <dbReference type="NCBI Taxonomy" id="2562237"/>
    <lineage>
        <taxon>Eukaryota</taxon>
        <taxon>Sar</taxon>
        <taxon>Alveolata</taxon>
        <taxon>Dinophyceae</taxon>
        <taxon>Suessiales</taxon>
        <taxon>Symbiodiniaceae</taxon>
        <taxon>Cladocopium</taxon>
    </lineage>
</organism>
<comment type="caution">
    <text evidence="1">The sequence shown here is derived from an EMBL/GenBank/DDBJ whole genome shotgun (WGS) entry which is preliminary data.</text>
</comment>